<protein>
    <submittedName>
        <fullName evidence="1">Uncharacterized protein</fullName>
    </submittedName>
</protein>
<dbReference type="EMBL" id="JACVVK020000014">
    <property type="protein sequence ID" value="KAK7504685.1"/>
    <property type="molecule type" value="Genomic_DNA"/>
</dbReference>
<comment type="caution">
    <text evidence="1">The sequence shown here is derived from an EMBL/GenBank/DDBJ whole genome shotgun (WGS) entry which is preliminary data.</text>
</comment>
<reference evidence="1 2" key="1">
    <citation type="journal article" date="2023" name="Sci. Data">
        <title>Genome assembly of the Korean intertidal mud-creeper Batillaria attramentaria.</title>
        <authorList>
            <person name="Patra A.K."/>
            <person name="Ho P.T."/>
            <person name="Jun S."/>
            <person name="Lee S.J."/>
            <person name="Kim Y."/>
            <person name="Won Y.J."/>
        </authorList>
    </citation>
    <scope>NUCLEOTIDE SEQUENCE [LARGE SCALE GENOMIC DNA]</scope>
    <source>
        <strain evidence="1">Wonlab-2016</strain>
    </source>
</reference>
<evidence type="ECO:0000313" key="1">
    <source>
        <dbReference type="EMBL" id="KAK7504685.1"/>
    </source>
</evidence>
<dbReference type="AlphaFoldDB" id="A0ABD0LYS3"/>
<dbReference type="Proteomes" id="UP001519460">
    <property type="component" value="Unassembled WGS sequence"/>
</dbReference>
<gene>
    <name evidence="1" type="ORF">BaRGS_00004171</name>
</gene>
<accession>A0ABD0LYS3</accession>
<organism evidence="1 2">
    <name type="scientific">Batillaria attramentaria</name>
    <dbReference type="NCBI Taxonomy" id="370345"/>
    <lineage>
        <taxon>Eukaryota</taxon>
        <taxon>Metazoa</taxon>
        <taxon>Spiralia</taxon>
        <taxon>Lophotrochozoa</taxon>
        <taxon>Mollusca</taxon>
        <taxon>Gastropoda</taxon>
        <taxon>Caenogastropoda</taxon>
        <taxon>Sorbeoconcha</taxon>
        <taxon>Cerithioidea</taxon>
        <taxon>Batillariidae</taxon>
        <taxon>Batillaria</taxon>
    </lineage>
</organism>
<proteinExistence type="predicted"/>
<evidence type="ECO:0000313" key="2">
    <source>
        <dbReference type="Proteomes" id="UP001519460"/>
    </source>
</evidence>
<keyword evidence="2" id="KW-1185">Reference proteome</keyword>
<sequence>MKIKTAIFLETSGDGSRSCDLQSPVAYFSKTSGSGRQRTPGFQDPCHERTSARVISIKINCMNDRTAWLLRRVSMLLKTQQSVETDESVFWAIREEHD</sequence>
<name>A0ABD0LYS3_9CAEN</name>